<dbReference type="GeneID" id="28856299"/>
<accession>A0A179FCX1</accession>
<reference evidence="2 3" key="1">
    <citation type="journal article" date="2016" name="PLoS Pathog.">
        <title>Biosynthesis of antibiotic leucinostatins in bio-control fungus Purpureocillium lilacinum and their inhibition on phytophthora revealed by genome mining.</title>
        <authorList>
            <person name="Wang G."/>
            <person name="Liu Z."/>
            <person name="Lin R."/>
            <person name="Li E."/>
            <person name="Mao Z."/>
            <person name="Ling J."/>
            <person name="Yang Y."/>
            <person name="Yin W.B."/>
            <person name="Xie B."/>
        </authorList>
    </citation>
    <scope>NUCLEOTIDE SEQUENCE [LARGE SCALE GENOMIC DNA]</scope>
    <source>
        <strain evidence="2">170</strain>
    </source>
</reference>
<evidence type="ECO:0000313" key="3">
    <source>
        <dbReference type="Proteomes" id="UP000078397"/>
    </source>
</evidence>
<feature type="compositionally biased region" description="Polar residues" evidence="1">
    <location>
        <begin position="56"/>
        <end position="67"/>
    </location>
</feature>
<feature type="region of interest" description="Disordered" evidence="1">
    <location>
        <begin position="36"/>
        <end position="67"/>
    </location>
</feature>
<organism evidence="2 3">
    <name type="scientific">Pochonia chlamydosporia 170</name>
    <dbReference type="NCBI Taxonomy" id="1380566"/>
    <lineage>
        <taxon>Eukaryota</taxon>
        <taxon>Fungi</taxon>
        <taxon>Dikarya</taxon>
        <taxon>Ascomycota</taxon>
        <taxon>Pezizomycotina</taxon>
        <taxon>Sordariomycetes</taxon>
        <taxon>Hypocreomycetidae</taxon>
        <taxon>Hypocreales</taxon>
        <taxon>Clavicipitaceae</taxon>
        <taxon>Pochonia</taxon>
    </lineage>
</organism>
<protein>
    <submittedName>
        <fullName evidence="2">Uncharacterized protein</fullName>
    </submittedName>
</protein>
<dbReference type="AlphaFoldDB" id="A0A179FCX1"/>
<gene>
    <name evidence="2" type="ORF">VFPPC_14537</name>
</gene>
<sequence>MPSIDGMLQCYFCPWAMAAIVSNSIETIQSLCQPSTTPSAAAHKADPGGTVRPGTCLQTQGTSPHQPQPLQNVAIPALQWDTKSFWMPHRSFSGPRIYQGWWSLPVRPQKLEKRAGFGAPGIPSSPATAYQTAMEDQVLVQVASDGTGRGPGAIAALGSPVLHSMPIIG</sequence>
<keyword evidence="3" id="KW-1185">Reference proteome</keyword>
<comment type="caution">
    <text evidence="2">The sequence shown here is derived from an EMBL/GenBank/DDBJ whole genome shotgun (WGS) entry which is preliminary data.</text>
</comment>
<evidence type="ECO:0000256" key="1">
    <source>
        <dbReference type="SAM" id="MobiDB-lite"/>
    </source>
</evidence>
<dbReference type="OrthoDB" id="10650354at2759"/>
<proteinExistence type="predicted"/>
<name>A0A179FCX1_METCM</name>
<dbReference type="RefSeq" id="XP_018140807.1">
    <property type="nucleotide sequence ID" value="XM_018292305.1"/>
</dbReference>
<dbReference type="Proteomes" id="UP000078397">
    <property type="component" value="Unassembled WGS sequence"/>
</dbReference>
<dbReference type="EMBL" id="LSBJ02000006">
    <property type="protein sequence ID" value="OAQ63227.1"/>
    <property type="molecule type" value="Genomic_DNA"/>
</dbReference>
<evidence type="ECO:0000313" key="2">
    <source>
        <dbReference type="EMBL" id="OAQ63227.1"/>
    </source>
</evidence>
<dbReference type="KEGG" id="pchm:VFPPC_14537"/>